<sequence>MAKTEVVNTKLKFNEPKEVGAAVTLTAEGAVVDYTGSSDELILLLIGGAAATIKAGDGIQATSDLAVPFVTGKQKAVVVESGKYLFHTGENKGKIVIEGTGATVQVIQLP</sequence>
<gene>
    <name evidence="1" type="ORF">DES51_10711</name>
</gene>
<dbReference type="RefSeq" id="WP_022939319.1">
    <property type="nucleotide sequence ID" value="NZ_CABKRQ010000008.1"/>
</dbReference>
<dbReference type="EMBL" id="QJKH01000007">
    <property type="protein sequence ID" value="PXX78471.1"/>
    <property type="molecule type" value="Genomic_DNA"/>
</dbReference>
<dbReference type="Proteomes" id="UP000247612">
    <property type="component" value="Unassembled WGS sequence"/>
</dbReference>
<dbReference type="OrthoDB" id="9896639at2"/>
<protein>
    <submittedName>
        <fullName evidence="1">Uncharacterized protein</fullName>
    </submittedName>
</protein>
<reference evidence="1 2" key="1">
    <citation type="submission" date="2018-05" db="EMBL/GenBank/DDBJ databases">
        <title>Genomic Encyclopedia of Type Strains, Phase IV (KMG-IV): sequencing the most valuable type-strain genomes for metagenomic binning, comparative biology and taxonomic classification.</title>
        <authorList>
            <person name="Goeker M."/>
        </authorList>
    </citation>
    <scope>NUCLEOTIDE SEQUENCE [LARGE SCALE GENOMIC DNA]</scope>
    <source>
        <strain evidence="1 2">JC118</strain>
    </source>
</reference>
<dbReference type="AlphaFoldDB" id="A0A318KKT1"/>
<proteinExistence type="predicted"/>
<evidence type="ECO:0000313" key="2">
    <source>
        <dbReference type="Proteomes" id="UP000247612"/>
    </source>
</evidence>
<dbReference type="STRING" id="1034346.GCA_000313565_03042"/>
<organism evidence="1 2">
    <name type="scientific">Dielma fastidiosa</name>
    <dbReference type="NCBI Taxonomy" id="1034346"/>
    <lineage>
        <taxon>Bacteria</taxon>
        <taxon>Bacillati</taxon>
        <taxon>Bacillota</taxon>
        <taxon>Erysipelotrichia</taxon>
        <taxon>Erysipelotrichales</taxon>
        <taxon>Erysipelotrichaceae</taxon>
        <taxon>Dielma</taxon>
    </lineage>
</organism>
<name>A0A318KKT1_9FIRM</name>
<accession>A0A318KKT1</accession>
<evidence type="ECO:0000313" key="1">
    <source>
        <dbReference type="EMBL" id="PXX78471.1"/>
    </source>
</evidence>
<comment type="caution">
    <text evidence="1">The sequence shown here is derived from an EMBL/GenBank/DDBJ whole genome shotgun (WGS) entry which is preliminary data.</text>
</comment>
<keyword evidence="2" id="KW-1185">Reference proteome</keyword>